<dbReference type="InterPro" id="IPR010994">
    <property type="entry name" value="RuvA_2-like"/>
</dbReference>
<evidence type="ECO:0000259" key="2">
    <source>
        <dbReference type="SMART" id="SM00278"/>
    </source>
</evidence>
<dbReference type="InterPro" id="IPR036691">
    <property type="entry name" value="Endo/exonu/phosph_ase_sf"/>
</dbReference>
<feature type="domain" description="Helix-hairpin-helix DNA-binding motif class 1" evidence="2">
    <location>
        <begin position="134"/>
        <end position="153"/>
    </location>
</feature>
<dbReference type="GO" id="GO:0006281">
    <property type="term" value="P:DNA repair"/>
    <property type="evidence" value="ECO:0007669"/>
    <property type="project" value="InterPro"/>
</dbReference>
<dbReference type="SMART" id="SM00278">
    <property type="entry name" value="HhH1"/>
    <property type="match status" value="3"/>
</dbReference>
<evidence type="ECO:0000256" key="1">
    <source>
        <dbReference type="ARBA" id="ARBA00015260"/>
    </source>
</evidence>
<dbReference type="GO" id="GO:0003677">
    <property type="term" value="F:DNA binding"/>
    <property type="evidence" value="ECO:0007669"/>
    <property type="project" value="InterPro"/>
</dbReference>
<feature type="domain" description="Helix-hairpin-helix DNA-binding motif class 1" evidence="2">
    <location>
        <begin position="271"/>
        <end position="290"/>
    </location>
</feature>
<dbReference type="SUPFAM" id="SSF47781">
    <property type="entry name" value="RuvA domain 2-like"/>
    <property type="match status" value="2"/>
</dbReference>
<sequence length="645" mass="71460">MFSNKGQSAPSDIGRRFGTLYRATPRFTLYPFYYNPALKEELIHRYVTKNSADHGVWVVRSTTTLARMLSQYLLICPHNVEFILIPTNGFTEQSGSSGDQTREFCVCSQDIWPLGHRGNMFQVDQLNVNSASEEELMTLSGITRAIARNIVEYRKAIGRFKKVEDLALVSGIGAERLDLIRPEICVGRRRNASCASSRTQSFDSLPSSVTETASSANVRVTTKNSPRSYGRSVNANTASVFELMTVHGLNQELAANVVHHRERRGPFCAIEDLLKVKGINQWRLGAVRSQLLVEAPPIIQPVGVNHLANGDITGGKRVVSSQSAHVENGFFPAVDVFELLSAYSHRPVAREEFHHLRNEKLALRLGTWNLHQLTVEKVENAGVRETICRTILENGYCSLELGCIEFALVAVQEVVDELALRKVCEELNYPTLRRVAEWKGNEREWKFCVSASGHGLGFLYDSSCDVVLLGQKELFITGAGASSSSPVEAVLATFKLAELNVCLLNVYLHNNDARCIASLEKVMEGHVRQTDMFVILGDFTGLANSKGDSEVQRLRYKNIVPLTVTTSSVPCASTTFADNIFLNTEMQLQFTGMCGVVRQGLTHLAIPRGWVWGGPASEHCPVWCEVYTEPLLAEKVVSNGGPHIE</sequence>
<proteinExistence type="predicted"/>
<dbReference type="SUPFAM" id="SSF56219">
    <property type="entry name" value="DNase I-like"/>
    <property type="match status" value="1"/>
</dbReference>
<dbReference type="InterPro" id="IPR003583">
    <property type="entry name" value="Hlx-hairpin-Hlx_DNA-bd_motif"/>
</dbReference>
<accession>A0A7R9H212</accession>
<dbReference type="Gene3D" id="1.10.150.320">
    <property type="entry name" value="Photosystem II 12 kDa extrinsic protein"/>
    <property type="match status" value="1"/>
</dbReference>
<dbReference type="PANTHER" id="PTHR21180:SF32">
    <property type="entry name" value="ENDONUCLEASE_EXONUCLEASE_PHOSPHATASE FAMILY DOMAIN-CONTAINING PROTEIN 1"/>
    <property type="match status" value="1"/>
</dbReference>
<dbReference type="InterPro" id="IPR051675">
    <property type="entry name" value="Endo/Exo/Phosphatase_dom_1"/>
</dbReference>
<dbReference type="Gene3D" id="3.60.10.10">
    <property type="entry name" value="Endonuclease/exonuclease/phosphatase"/>
    <property type="match status" value="1"/>
</dbReference>
<reference evidence="3" key="1">
    <citation type="submission" date="2020-11" db="EMBL/GenBank/DDBJ databases">
        <authorList>
            <person name="Tran Van P."/>
        </authorList>
    </citation>
    <scope>NUCLEOTIDE SEQUENCE</scope>
</reference>
<evidence type="ECO:0000313" key="3">
    <source>
        <dbReference type="EMBL" id="CAD7404941.1"/>
    </source>
</evidence>
<dbReference type="Gene3D" id="1.10.150.280">
    <property type="entry name" value="AF1531-like domain"/>
    <property type="match status" value="1"/>
</dbReference>
<dbReference type="Pfam" id="PF12836">
    <property type="entry name" value="HHH_3"/>
    <property type="match status" value="2"/>
</dbReference>
<dbReference type="EMBL" id="OC319305">
    <property type="protein sequence ID" value="CAD7404941.1"/>
    <property type="molecule type" value="Genomic_DNA"/>
</dbReference>
<feature type="domain" description="Helix-hairpin-helix DNA-binding motif class 1" evidence="2">
    <location>
        <begin position="164"/>
        <end position="183"/>
    </location>
</feature>
<gene>
    <name evidence="3" type="ORF">TCEB3V08_LOCUS7747</name>
</gene>
<dbReference type="PANTHER" id="PTHR21180">
    <property type="entry name" value="ENDONUCLEASE/EXONUCLEASE/PHOSPHATASE FAMILY DOMAIN-CONTAINING PROTEIN 1"/>
    <property type="match status" value="1"/>
</dbReference>
<dbReference type="GO" id="GO:0005886">
    <property type="term" value="C:plasma membrane"/>
    <property type="evidence" value="ECO:0007669"/>
    <property type="project" value="TreeGrafter"/>
</dbReference>
<organism evidence="3">
    <name type="scientific">Timema cristinae</name>
    <name type="common">Walking stick</name>
    <dbReference type="NCBI Taxonomy" id="61476"/>
    <lineage>
        <taxon>Eukaryota</taxon>
        <taxon>Metazoa</taxon>
        <taxon>Ecdysozoa</taxon>
        <taxon>Arthropoda</taxon>
        <taxon>Hexapoda</taxon>
        <taxon>Insecta</taxon>
        <taxon>Pterygota</taxon>
        <taxon>Neoptera</taxon>
        <taxon>Polyneoptera</taxon>
        <taxon>Phasmatodea</taxon>
        <taxon>Timematodea</taxon>
        <taxon>Timematoidea</taxon>
        <taxon>Timematidae</taxon>
        <taxon>Timema</taxon>
    </lineage>
</organism>
<dbReference type="AlphaFoldDB" id="A0A7R9H212"/>
<name>A0A7R9H212_TIMCR</name>
<protein>
    <recommendedName>
        <fullName evidence="1">Endonuclease/exonuclease/phosphatase family domain-containing protein 1</fullName>
    </recommendedName>
</protein>